<dbReference type="Gene3D" id="3.30.450.20">
    <property type="entry name" value="PAS domain"/>
    <property type="match status" value="5"/>
</dbReference>
<dbReference type="InterPro" id="IPR003594">
    <property type="entry name" value="HATPase_dom"/>
</dbReference>
<evidence type="ECO:0000256" key="6">
    <source>
        <dbReference type="SAM" id="Coils"/>
    </source>
</evidence>
<dbReference type="InterPro" id="IPR000700">
    <property type="entry name" value="PAS-assoc_C"/>
</dbReference>
<dbReference type="OrthoDB" id="905895at2"/>
<dbReference type="Gene3D" id="1.10.287.130">
    <property type="match status" value="1"/>
</dbReference>
<dbReference type="PROSITE" id="PS50112">
    <property type="entry name" value="PAS"/>
    <property type="match status" value="3"/>
</dbReference>
<evidence type="ECO:0000256" key="2">
    <source>
        <dbReference type="ARBA" id="ARBA00012438"/>
    </source>
</evidence>
<dbReference type="Gene3D" id="3.30.565.10">
    <property type="entry name" value="Histidine kinase-like ATPase, C-terminal domain"/>
    <property type="match status" value="1"/>
</dbReference>
<dbReference type="Pfam" id="PF13426">
    <property type="entry name" value="PAS_9"/>
    <property type="match status" value="3"/>
</dbReference>
<dbReference type="InterPro" id="IPR005467">
    <property type="entry name" value="His_kinase_dom"/>
</dbReference>
<dbReference type="SUPFAM" id="SSF55785">
    <property type="entry name" value="PYP-like sensor domain (PAS domain)"/>
    <property type="match status" value="5"/>
</dbReference>
<feature type="domain" description="PAS" evidence="8">
    <location>
        <begin position="502"/>
        <end position="572"/>
    </location>
</feature>
<dbReference type="PANTHER" id="PTHR43304">
    <property type="entry name" value="PHYTOCHROME-LIKE PROTEIN CPH1"/>
    <property type="match status" value="1"/>
</dbReference>
<name>A0A1X7KDQ3_9BACT</name>
<dbReference type="InterPro" id="IPR013656">
    <property type="entry name" value="PAS_4"/>
</dbReference>
<organism evidence="10 11">
    <name type="scientific">Marivirga sericea</name>
    <dbReference type="NCBI Taxonomy" id="1028"/>
    <lineage>
        <taxon>Bacteria</taxon>
        <taxon>Pseudomonadati</taxon>
        <taxon>Bacteroidota</taxon>
        <taxon>Cytophagia</taxon>
        <taxon>Cytophagales</taxon>
        <taxon>Marivirgaceae</taxon>
        <taxon>Marivirga</taxon>
    </lineage>
</organism>
<dbReference type="GO" id="GO:0000155">
    <property type="term" value="F:phosphorelay sensor kinase activity"/>
    <property type="evidence" value="ECO:0007669"/>
    <property type="project" value="InterPro"/>
</dbReference>
<dbReference type="InterPro" id="IPR003661">
    <property type="entry name" value="HisK_dim/P_dom"/>
</dbReference>
<keyword evidence="4" id="KW-0808">Transferase</keyword>
<proteinExistence type="predicted"/>
<dbReference type="PROSITE" id="PS50109">
    <property type="entry name" value="HIS_KIN"/>
    <property type="match status" value="1"/>
</dbReference>
<evidence type="ECO:0000313" key="11">
    <source>
        <dbReference type="Proteomes" id="UP000193804"/>
    </source>
</evidence>
<dbReference type="AlphaFoldDB" id="A0A1X7KDQ3"/>
<evidence type="ECO:0000256" key="3">
    <source>
        <dbReference type="ARBA" id="ARBA00022553"/>
    </source>
</evidence>
<dbReference type="RefSeq" id="WP_085517771.1">
    <property type="nucleotide sequence ID" value="NZ_FXAW01000005.1"/>
</dbReference>
<keyword evidence="6" id="KW-0175">Coiled coil</keyword>
<feature type="coiled-coil region" evidence="6">
    <location>
        <begin position="606"/>
        <end position="636"/>
    </location>
</feature>
<dbReference type="PROSITE" id="PS50113">
    <property type="entry name" value="PAC"/>
    <property type="match status" value="1"/>
</dbReference>
<evidence type="ECO:0000256" key="1">
    <source>
        <dbReference type="ARBA" id="ARBA00000085"/>
    </source>
</evidence>
<dbReference type="PRINTS" id="PR00344">
    <property type="entry name" value="BCTRLSENSOR"/>
</dbReference>
<accession>A0A1X7KDQ3</accession>
<dbReference type="EMBL" id="FXAW01000005">
    <property type="protein sequence ID" value="SMG39053.1"/>
    <property type="molecule type" value="Genomic_DNA"/>
</dbReference>
<dbReference type="InterPro" id="IPR036097">
    <property type="entry name" value="HisK_dim/P_sf"/>
</dbReference>
<evidence type="ECO:0000256" key="4">
    <source>
        <dbReference type="ARBA" id="ARBA00022679"/>
    </source>
</evidence>
<keyword evidence="3" id="KW-0597">Phosphoprotein</keyword>
<dbReference type="InterPro" id="IPR036890">
    <property type="entry name" value="HATPase_C_sf"/>
</dbReference>
<dbReference type="Pfam" id="PF02518">
    <property type="entry name" value="HATPase_c"/>
    <property type="match status" value="1"/>
</dbReference>
<dbReference type="SUPFAM" id="SSF47384">
    <property type="entry name" value="Homodimeric domain of signal transducing histidine kinase"/>
    <property type="match status" value="1"/>
</dbReference>
<dbReference type="CDD" id="cd00082">
    <property type="entry name" value="HisKA"/>
    <property type="match status" value="1"/>
</dbReference>
<dbReference type="Pfam" id="PF00512">
    <property type="entry name" value="HisKA"/>
    <property type="match status" value="1"/>
</dbReference>
<reference evidence="11" key="1">
    <citation type="submission" date="2017-04" db="EMBL/GenBank/DDBJ databases">
        <authorList>
            <person name="Varghese N."/>
            <person name="Submissions S."/>
        </authorList>
    </citation>
    <scope>NUCLEOTIDE SEQUENCE [LARGE SCALE GENOMIC DNA]</scope>
    <source>
        <strain evidence="11">DSM 4125</strain>
    </source>
</reference>
<dbReference type="InterPro" id="IPR004358">
    <property type="entry name" value="Sig_transdc_His_kin-like_C"/>
</dbReference>
<dbReference type="SMART" id="SM00387">
    <property type="entry name" value="HATPase_c"/>
    <property type="match status" value="1"/>
</dbReference>
<dbReference type="EC" id="2.7.13.3" evidence="2"/>
<keyword evidence="5" id="KW-0418">Kinase</keyword>
<dbReference type="InterPro" id="IPR000014">
    <property type="entry name" value="PAS"/>
</dbReference>
<feature type="domain" description="PAS" evidence="8">
    <location>
        <begin position="385"/>
        <end position="436"/>
    </location>
</feature>
<dbReference type="Proteomes" id="UP000193804">
    <property type="component" value="Unassembled WGS sequence"/>
</dbReference>
<dbReference type="Pfam" id="PF08448">
    <property type="entry name" value="PAS_4"/>
    <property type="match status" value="1"/>
</dbReference>
<evidence type="ECO:0000259" key="8">
    <source>
        <dbReference type="PROSITE" id="PS50112"/>
    </source>
</evidence>
<feature type="domain" description="Histidine kinase" evidence="7">
    <location>
        <begin position="643"/>
        <end position="857"/>
    </location>
</feature>
<dbReference type="SUPFAM" id="SSF55874">
    <property type="entry name" value="ATPase domain of HSP90 chaperone/DNA topoisomerase II/histidine kinase"/>
    <property type="match status" value="1"/>
</dbReference>
<sequence length="859" mass="100207">MPHNNQIHLQDFMDLSLDIVCVISTDGKFINVSQASKRIWGYDREELIGNYFINYVAKADRIETKEVEEQIKNGREVTHFENNYIHKDGSLIPIIWSAKFEPKKGLIFCIAKDNSPIKKRDIEKEEIIQSSHDIINGTQNLIWCIDKKYQLLDFNKAMKTQFQDKFNVQLEVGQNMVDFPPDHQEYINRWKSLYDQCLAGETISVEIAPSEHKNVEPSWVHANLTPIYEGDAVKGLVCHSTDITEKKKIELELQKQNDLVQNILKHIPMGVAVNKISTGNQILINQEFSNTYGWPESELTDVNSFFKKVYPDPIYRKEISEMIIEGIESGDINKMRWNEIKITTKKGQSKYVDAKNIPLTNQDLMISTVMDVTQKVNNKKKIANALEEKQNILESISDAFYALDKNLNFTYVNESALKSMNKSQNDLIGKNLFEEFPQLGNTVFKEFLKEVKRTGKPSQFEFYYKYYDLWFDESIYPSRDGYSIYYKDITKRKLITEALEEAYEKESQILESISDAFVAVDRNFNFTYFNKKAEQLLNITREEALGKNQWDLFEYAKGSIAEQEYNKSIQNNETRTFDFYNERLNIWLNISSYPSKNGLSIYFRDITQEKKQRKELERLNAELKSYTQKLEQSNKDLEQFAYIASHDLQEPLRMVSSFMTQLQKKYEDQLDEKGQTYINFAVDGTRRIRQIIIDLLEFSRAGTQNQKLEKLDLNEELAEVLSLHHTNLNKYNINLEVEDLPELVYTKTGIRQLFHNLIGNAIKYRRKEGQANIAVTWKDHDEEFLFEITDNGIGIDEKYENKIFQIFQRLHSKSEYSGTGIGLAICKKIVEKYGGEIWLNSKLGIGSTFCFTIPKNIKP</sequence>
<dbReference type="InterPro" id="IPR052162">
    <property type="entry name" value="Sensor_kinase/Photoreceptor"/>
</dbReference>
<evidence type="ECO:0000259" key="9">
    <source>
        <dbReference type="PROSITE" id="PS50113"/>
    </source>
</evidence>
<dbReference type="CDD" id="cd00130">
    <property type="entry name" value="PAS"/>
    <property type="match status" value="3"/>
</dbReference>
<feature type="domain" description="PAS" evidence="8">
    <location>
        <begin position="5"/>
        <end position="75"/>
    </location>
</feature>
<dbReference type="NCBIfam" id="TIGR00229">
    <property type="entry name" value="sensory_box"/>
    <property type="match status" value="3"/>
</dbReference>
<evidence type="ECO:0000313" key="10">
    <source>
        <dbReference type="EMBL" id="SMG39053.1"/>
    </source>
</evidence>
<dbReference type="STRING" id="1028.SAMN05661096_02604"/>
<feature type="domain" description="PAC" evidence="9">
    <location>
        <begin position="203"/>
        <end position="255"/>
    </location>
</feature>
<evidence type="ECO:0000256" key="5">
    <source>
        <dbReference type="ARBA" id="ARBA00022777"/>
    </source>
</evidence>
<dbReference type="SMART" id="SM00388">
    <property type="entry name" value="HisKA"/>
    <property type="match status" value="1"/>
</dbReference>
<comment type="catalytic activity">
    <reaction evidence="1">
        <text>ATP + protein L-histidine = ADP + protein N-phospho-L-histidine.</text>
        <dbReference type="EC" id="2.7.13.3"/>
    </reaction>
</comment>
<protein>
    <recommendedName>
        <fullName evidence="2">histidine kinase</fullName>
        <ecNumber evidence="2">2.7.13.3</ecNumber>
    </recommendedName>
</protein>
<gene>
    <name evidence="10" type="ORF">SAMN05661096_02604</name>
</gene>
<dbReference type="PANTHER" id="PTHR43304:SF1">
    <property type="entry name" value="PAC DOMAIN-CONTAINING PROTEIN"/>
    <property type="match status" value="1"/>
</dbReference>
<dbReference type="SMART" id="SM00091">
    <property type="entry name" value="PAS"/>
    <property type="match status" value="5"/>
</dbReference>
<keyword evidence="11" id="KW-1185">Reference proteome</keyword>
<evidence type="ECO:0000259" key="7">
    <source>
        <dbReference type="PROSITE" id="PS50109"/>
    </source>
</evidence>
<dbReference type="FunFam" id="3.30.565.10:FF:000006">
    <property type="entry name" value="Sensor histidine kinase WalK"/>
    <property type="match status" value="1"/>
</dbReference>
<dbReference type="InterPro" id="IPR035965">
    <property type="entry name" value="PAS-like_dom_sf"/>
</dbReference>